<dbReference type="GO" id="GO:0030026">
    <property type="term" value="P:intracellular manganese ion homeostasis"/>
    <property type="evidence" value="ECO:0007669"/>
    <property type="project" value="InterPro"/>
</dbReference>
<keyword evidence="3" id="KW-0410">Iron transport</keyword>
<keyword evidence="4" id="KW-0926">Vacuole</keyword>
<protein>
    <submittedName>
        <fullName evidence="10">Vacuolar iron transporter (VIT) family protein</fullName>
    </submittedName>
</protein>
<evidence type="ECO:0000256" key="8">
    <source>
        <dbReference type="ARBA" id="ARBA00044464"/>
    </source>
</evidence>
<keyword evidence="11" id="KW-1185">Reference proteome</keyword>
<comment type="similarity">
    <text evidence="2">Belongs to the CCC1 family.</text>
</comment>
<comment type="catalytic activity">
    <reaction evidence="8">
        <text>Fe(2+)(in) = Fe(2+)(out)</text>
        <dbReference type="Rhea" id="RHEA:28486"/>
        <dbReference type="ChEBI" id="CHEBI:29033"/>
    </reaction>
    <physiologicalReaction direction="left-to-right" evidence="8">
        <dbReference type="Rhea" id="RHEA:28487"/>
    </physiologicalReaction>
</comment>
<evidence type="ECO:0000256" key="4">
    <source>
        <dbReference type="ARBA" id="ARBA00022554"/>
    </source>
</evidence>
<dbReference type="GO" id="GO:0006826">
    <property type="term" value="P:iron ion transport"/>
    <property type="evidence" value="ECO:0007669"/>
    <property type="project" value="UniProtKB-KW"/>
</dbReference>
<reference evidence="10 11" key="1">
    <citation type="submission" date="2019-07" db="EMBL/GenBank/DDBJ databases">
        <title>De Novo Assembly of kiwifruit Actinidia rufa.</title>
        <authorList>
            <person name="Sugita-Konishi S."/>
            <person name="Sato K."/>
            <person name="Mori E."/>
            <person name="Abe Y."/>
            <person name="Kisaki G."/>
            <person name="Hamano K."/>
            <person name="Suezawa K."/>
            <person name="Otani M."/>
            <person name="Fukuda T."/>
            <person name="Manabe T."/>
            <person name="Gomi K."/>
            <person name="Tabuchi M."/>
            <person name="Akimitsu K."/>
            <person name="Kataoka I."/>
        </authorList>
    </citation>
    <scope>NUCLEOTIDE SEQUENCE [LARGE SCALE GENOMIC DNA]</scope>
    <source>
        <strain evidence="11">cv. Fuchu</strain>
    </source>
</reference>
<dbReference type="AlphaFoldDB" id="A0A7J0EUC1"/>
<comment type="subcellular location">
    <subcellularLocation>
        <location evidence="1">Vacuole membrane</location>
        <topology evidence="1">Multi-pass membrane protein</topology>
    </subcellularLocation>
</comment>
<evidence type="ECO:0000313" key="10">
    <source>
        <dbReference type="EMBL" id="GFY89177.1"/>
    </source>
</evidence>
<dbReference type="GO" id="GO:0005384">
    <property type="term" value="F:manganese ion transmembrane transporter activity"/>
    <property type="evidence" value="ECO:0007669"/>
    <property type="project" value="InterPro"/>
</dbReference>
<dbReference type="OrthoDB" id="73465at2759"/>
<evidence type="ECO:0000256" key="2">
    <source>
        <dbReference type="ARBA" id="ARBA00007049"/>
    </source>
</evidence>
<keyword evidence="3" id="KW-0406">Ion transport</keyword>
<evidence type="ECO:0000256" key="6">
    <source>
        <dbReference type="ARBA" id="ARBA00022989"/>
    </source>
</evidence>
<dbReference type="PANTHER" id="PTHR31851">
    <property type="entry name" value="FE(2+)/MN(2+) TRANSPORTER PCL1"/>
    <property type="match status" value="1"/>
</dbReference>
<evidence type="ECO:0000256" key="7">
    <source>
        <dbReference type="ARBA" id="ARBA00023136"/>
    </source>
</evidence>
<keyword evidence="3" id="KW-0408">Iron</keyword>
<dbReference type="Proteomes" id="UP000585474">
    <property type="component" value="Unassembled WGS sequence"/>
</dbReference>
<evidence type="ECO:0000313" key="11">
    <source>
        <dbReference type="Proteomes" id="UP000585474"/>
    </source>
</evidence>
<organism evidence="10 11">
    <name type="scientific">Actinidia rufa</name>
    <dbReference type="NCBI Taxonomy" id="165716"/>
    <lineage>
        <taxon>Eukaryota</taxon>
        <taxon>Viridiplantae</taxon>
        <taxon>Streptophyta</taxon>
        <taxon>Embryophyta</taxon>
        <taxon>Tracheophyta</taxon>
        <taxon>Spermatophyta</taxon>
        <taxon>Magnoliopsida</taxon>
        <taxon>eudicotyledons</taxon>
        <taxon>Gunneridae</taxon>
        <taxon>Pentapetalae</taxon>
        <taxon>asterids</taxon>
        <taxon>Ericales</taxon>
        <taxon>Actinidiaceae</taxon>
        <taxon>Actinidia</taxon>
    </lineage>
</organism>
<name>A0A7J0EUC1_9ERIC</name>
<sequence>MMSVFLSLSLKLSKIAKNMKKSSITLKGRNGSEQLCWEPMMGLVAGACSMAIGEFVSVGGGGGGEHGIAALVLFGGVGAVLGRTRVVKSGTRVVFGGWMAMAITFGLTKLFGSSGLQM</sequence>
<dbReference type="InterPro" id="IPR008217">
    <property type="entry name" value="Ccc1_fam"/>
</dbReference>
<keyword evidence="3" id="KW-0813">Transport</keyword>
<dbReference type="EMBL" id="BJWL01000006">
    <property type="protein sequence ID" value="GFY89177.1"/>
    <property type="molecule type" value="Genomic_DNA"/>
</dbReference>
<dbReference type="GO" id="GO:0005774">
    <property type="term" value="C:vacuolar membrane"/>
    <property type="evidence" value="ECO:0007669"/>
    <property type="project" value="UniProtKB-SubCell"/>
</dbReference>
<keyword evidence="5 9" id="KW-0812">Transmembrane</keyword>
<gene>
    <name evidence="10" type="ORF">Acr_06g0011170</name>
</gene>
<keyword evidence="7 9" id="KW-0472">Membrane</keyword>
<accession>A0A7J0EUC1</accession>
<proteinExistence type="inferred from homology"/>
<evidence type="ECO:0000256" key="1">
    <source>
        <dbReference type="ARBA" id="ARBA00004128"/>
    </source>
</evidence>
<evidence type="ECO:0000256" key="5">
    <source>
        <dbReference type="ARBA" id="ARBA00022692"/>
    </source>
</evidence>
<evidence type="ECO:0000256" key="9">
    <source>
        <dbReference type="SAM" id="Phobius"/>
    </source>
</evidence>
<evidence type="ECO:0000256" key="3">
    <source>
        <dbReference type="ARBA" id="ARBA00022496"/>
    </source>
</evidence>
<feature type="transmembrane region" description="Helical" evidence="9">
    <location>
        <begin position="68"/>
        <end position="87"/>
    </location>
</feature>
<comment type="caution">
    <text evidence="10">The sequence shown here is derived from an EMBL/GenBank/DDBJ whole genome shotgun (WGS) entry which is preliminary data.</text>
</comment>
<keyword evidence="6 9" id="KW-1133">Transmembrane helix</keyword>
<feature type="transmembrane region" description="Helical" evidence="9">
    <location>
        <begin position="93"/>
        <end position="112"/>
    </location>
</feature>